<dbReference type="EMBL" id="NIDN02000038">
    <property type="protein sequence ID" value="RLL99133.1"/>
    <property type="molecule type" value="Genomic_DNA"/>
</dbReference>
<dbReference type="InterPro" id="IPR036291">
    <property type="entry name" value="NAD(P)-bd_dom_sf"/>
</dbReference>
<dbReference type="PANTHER" id="PTHR46494">
    <property type="entry name" value="CORA FAMILY METAL ION TRANSPORTER (EUROFUNG)"/>
    <property type="match status" value="1"/>
</dbReference>
<gene>
    <name evidence="9" type="ORF">CFD26_107093</name>
</gene>
<keyword evidence="2 7" id="KW-0812">Transmembrane</keyword>
<evidence type="ECO:0000259" key="8">
    <source>
        <dbReference type="Pfam" id="PF24883"/>
    </source>
</evidence>
<dbReference type="GO" id="GO:0005886">
    <property type="term" value="C:plasma membrane"/>
    <property type="evidence" value="ECO:0007669"/>
    <property type="project" value="UniProtKB-SubCell"/>
</dbReference>
<dbReference type="InterPro" id="IPR002110">
    <property type="entry name" value="Ankyrin_rpt"/>
</dbReference>
<dbReference type="STRING" id="1245748.A0A3R7GD49"/>
<feature type="domain" description="Nephrocystin 3-like N-terminal" evidence="8">
    <location>
        <begin position="1083"/>
        <end position="1148"/>
    </location>
</feature>
<feature type="transmembrane region" description="Helical" evidence="7">
    <location>
        <begin position="899"/>
        <end position="924"/>
    </location>
</feature>
<keyword evidence="5 7" id="KW-0472">Membrane</keyword>
<feature type="region of interest" description="Disordered" evidence="6">
    <location>
        <begin position="1"/>
        <end position="51"/>
    </location>
</feature>
<dbReference type="InterPro" id="IPR002523">
    <property type="entry name" value="MgTranspt_CorA/ZnTranspt_ZntB"/>
</dbReference>
<dbReference type="SUPFAM" id="SSF51735">
    <property type="entry name" value="NAD(P)-binding Rossmann-fold domains"/>
    <property type="match status" value="1"/>
</dbReference>
<evidence type="ECO:0000313" key="9">
    <source>
        <dbReference type="EMBL" id="RLL99133.1"/>
    </source>
</evidence>
<dbReference type="Gene3D" id="1.20.58.340">
    <property type="entry name" value="Magnesium transport protein CorA, transmembrane region"/>
    <property type="match status" value="1"/>
</dbReference>
<dbReference type="Gene3D" id="3.40.50.720">
    <property type="entry name" value="NAD(P)-binding Rossmann-like Domain"/>
    <property type="match status" value="1"/>
</dbReference>
<evidence type="ECO:0000256" key="4">
    <source>
        <dbReference type="ARBA" id="ARBA00022989"/>
    </source>
</evidence>
<evidence type="ECO:0000256" key="5">
    <source>
        <dbReference type="ARBA" id="ARBA00023136"/>
    </source>
</evidence>
<comment type="subcellular location">
    <subcellularLocation>
        <location evidence="1">Cell membrane</location>
        <topology evidence="1">Multi-pass membrane protein</topology>
    </subcellularLocation>
</comment>
<reference evidence="9 10" key="1">
    <citation type="submission" date="2018-08" db="EMBL/GenBank/DDBJ databases">
        <title>Draft genome sequences of two Aspergillus turcosus clinical strains isolated from bronchoalveolar lavage fluid: one azole-susceptible and the other azole-resistant.</title>
        <authorList>
            <person name="Parent-Michaud M."/>
            <person name="Dufresne P.J."/>
            <person name="Fournier E."/>
            <person name="Martineau C."/>
            <person name="Moreira S."/>
            <person name="Perkins V."/>
            <person name="De Repentigny L."/>
            <person name="Dufresne S.F."/>
        </authorList>
    </citation>
    <scope>NUCLEOTIDE SEQUENCE [LARGE SCALE GENOMIC DNA]</scope>
    <source>
        <strain evidence="9">HMR AF 1038</strain>
    </source>
</reference>
<dbReference type="GO" id="GO:0050897">
    <property type="term" value="F:cobalt ion binding"/>
    <property type="evidence" value="ECO:0007669"/>
    <property type="project" value="TreeGrafter"/>
</dbReference>
<dbReference type="GO" id="GO:0015095">
    <property type="term" value="F:magnesium ion transmembrane transporter activity"/>
    <property type="evidence" value="ECO:0007669"/>
    <property type="project" value="TreeGrafter"/>
</dbReference>
<keyword evidence="10" id="KW-1185">Reference proteome</keyword>
<dbReference type="Pfam" id="PF12796">
    <property type="entry name" value="Ank_2"/>
    <property type="match status" value="1"/>
</dbReference>
<protein>
    <recommendedName>
        <fullName evidence="8">Nephrocystin 3-like N-terminal domain-containing protein</fullName>
    </recommendedName>
</protein>
<evidence type="ECO:0000256" key="3">
    <source>
        <dbReference type="ARBA" id="ARBA00022737"/>
    </source>
</evidence>
<dbReference type="PANTHER" id="PTHR46494:SF1">
    <property type="entry name" value="CORA FAMILY METAL ION TRANSPORTER (EUROFUNG)"/>
    <property type="match status" value="1"/>
</dbReference>
<feature type="region of interest" description="Disordered" evidence="6">
    <location>
        <begin position="790"/>
        <end position="817"/>
    </location>
</feature>
<name>A0A3R7GD49_9EURO</name>
<dbReference type="GO" id="GO:0000287">
    <property type="term" value="F:magnesium ion binding"/>
    <property type="evidence" value="ECO:0007669"/>
    <property type="project" value="TreeGrafter"/>
</dbReference>
<accession>A0A3R7GD49</accession>
<dbReference type="InterPro" id="IPR036770">
    <property type="entry name" value="Ankyrin_rpt-contain_sf"/>
</dbReference>
<dbReference type="InterPro" id="IPR045863">
    <property type="entry name" value="CorA_TM1_TM2"/>
</dbReference>
<dbReference type="OrthoDB" id="10262413at2759"/>
<feature type="compositionally biased region" description="Low complexity" evidence="6">
    <location>
        <begin position="39"/>
        <end position="51"/>
    </location>
</feature>
<evidence type="ECO:0000256" key="7">
    <source>
        <dbReference type="SAM" id="Phobius"/>
    </source>
</evidence>
<dbReference type="SUPFAM" id="SSF48403">
    <property type="entry name" value="Ankyrin repeat"/>
    <property type="match status" value="1"/>
</dbReference>
<sequence>MGVSTPRAIRRAETLPVRFEDSSPERRAQFTSGRRRSRSPPGRSILSSRRPSVVVDINNAARPPATTDEDSPWSETDVSINDVSIAPRRYRRNTRSSRYYYDSDEDSLEGDFDTYDFRLPRFNARPLAQDDISFRSEPSTKVEVPSDPTLRTTNAGFKAGKVYHIYRSEYTGEGSVGGIQSAELTAIHDPKKSSTPLFRWVHFEDRDMNFEDFHNGVLQISELTDAERTSITNLLRRVRKKFDKPLQISNTVKVRYMEPGVLQAQLPQEGPRTARASNPATVTWFCLPYFSLEEYSGLFSSSKPGSHPLHTLLQARFTLTRRERDLQQAVCNIPGTPRHQCFHIAQLWCLILDDSLLVTCARLPLTALKGDAISIINSPTQASTRTESPRLLVSPSTRSIGPILSKNPPSTAGGKTANGGNRSLESAQQDDSQQANETRMPSTDPFDPTATGFNVFTWVYVDTPPGSTRLTSSAEQLNEDLELMDSYLRHDIIPLERAAYKACQPVSRSAVQSLVEAQGADGPSKGIDWERKLAIFNSADSIFQFFFPATFEGPTVLKYWGGVHHILTAPTPDQEKTQQSRVRRSRNRREEDDLDDVLEEYGVFELSGIENMLEQVAQKLRPVKELLSEASPVDRASFKIPQEFTKAWLYIVMALVLWTQRDGIALLKADMTGRLISRGTKEAVRCLAKKPLVKKSVFMPFDVAALLSCRLLGDATGHSQADIAEVYSEYLSSLEAHIEAEPVERRHQDNIARFRKEVSVVRQTLKTQAKVFEFLASSISNGSPESRVLPYRTGNVYSPMSRPREDGGYSRPGHSHRLRSAETRKYVSPTTYIPTVIVDVGQSTIWSMDPSGFRGLLFEHCRALVDDRIRTFGEMDTESYDLAQANIQRIDSNKDRQESAIYVFTIVTVVFLPLSTVASILGMNTKDVRNMDLDQWVFWAVALPVMLAVIVICLIFTGMRDSFWRGIGTFWRHRESDASRFKYGVVDPFWLRRPSRSSSSLPLIRYHTDSEDDMIREDALKNISNDRQRMILRRGTPLTRVDENVQTLLEQMSESSRTNLLNWISPIQFGEHHYNMKEKRTPGMGEWLLKFRDWENTNSSAIFWLQGSPGGKTYLTSRVIDLIQGMLNDAPKDEGFAFFYCDKTEPNRGLQEAYDEPMTGDELLCAIRVSPTEDLPLLLNYEIDPDAVSDPSDRSTEPDNFFNLSHPFQIYTRHHWARHVQGVRNTEQVMLAPLLKTFLGSPEDSSLQYRRWYRQIDAYDRPMPSTSVLERGLPSKWEITPENFSIFAMCYFSFDTILWDWWEGTEIPLSLVSRRRHNLLAIAAAAGSKPICKNLVERGLEVDLQLPLSEYGSALAAAASRGQLETVRFLVIEAGANVNMQLKVGYYGSALRATAFRGDIKNRGYGSALEAAAVAGKIEAMRYLIDAKADVIEARADVNLRVMAMAKRGGDVRRYHSHPGFGTEFLTEVGVDRVEHGTFEDAARVRALAAEHDMVINTGSSFDPSLSQAIVDGLKQRKGGSKGTLIHVSGGGNFIDHRTDGKYNPASKVWNDSNEDDIRKIDDSMLNGAADRMRVFRNTRESTAVLTGGYIALTYGVAEGPLPSLGVGYEILTGNAQSVGFVPYVGDGSALLSVIHVDDALKFILKIVDIAVTQEITGSAESRYYMIYGERVSWKDVATVLAKTLHKKGVLPSSEPRGVPIEQAGQGEIPKLLGSNMLMQGDRSAALGFKATARSILEHIPEDLEAHTF</sequence>
<evidence type="ECO:0000256" key="6">
    <source>
        <dbReference type="SAM" id="MobiDB-lite"/>
    </source>
</evidence>
<comment type="caution">
    <text evidence="9">The sequence shown here is derived from an EMBL/GenBank/DDBJ whole genome shotgun (WGS) entry which is preliminary data.</text>
</comment>
<evidence type="ECO:0000256" key="2">
    <source>
        <dbReference type="ARBA" id="ARBA00022692"/>
    </source>
</evidence>
<dbReference type="GO" id="GO:0015087">
    <property type="term" value="F:cobalt ion transmembrane transporter activity"/>
    <property type="evidence" value="ECO:0007669"/>
    <property type="project" value="TreeGrafter"/>
</dbReference>
<dbReference type="SUPFAM" id="SSF144083">
    <property type="entry name" value="Magnesium transport protein CorA, transmembrane region"/>
    <property type="match status" value="1"/>
</dbReference>
<feature type="transmembrane region" description="Helical" evidence="7">
    <location>
        <begin position="936"/>
        <end position="957"/>
    </location>
</feature>
<feature type="compositionally biased region" description="Basic and acidic residues" evidence="6">
    <location>
        <begin position="10"/>
        <end position="28"/>
    </location>
</feature>
<dbReference type="Proteomes" id="UP000215289">
    <property type="component" value="Unassembled WGS sequence"/>
</dbReference>
<feature type="region of interest" description="Disordered" evidence="6">
    <location>
        <begin position="380"/>
        <end position="448"/>
    </location>
</feature>
<dbReference type="Gene3D" id="1.25.40.20">
    <property type="entry name" value="Ankyrin repeat-containing domain"/>
    <property type="match status" value="1"/>
</dbReference>
<evidence type="ECO:0000313" key="10">
    <source>
        <dbReference type="Proteomes" id="UP000215289"/>
    </source>
</evidence>
<dbReference type="InterPro" id="IPR056884">
    <property type="entry name" value="NPHP3-like_N"/>
</dbReference>
<feature type="region of interest" description="Disordered" evidence="6">
    <location>
        <begin position="570"/>
        <end position="590"/>
    </location>
</feature>
<keyword evidence="3" id="KW-0677">Repeat</keyword>
<organism evidence="9 10">
    <name type="scientific">Aspergillus turcosus</name>
    <dbReference type="NCBI Taxonomy" id="1245748"/>
    <lineage>
        <taxon>Eukaryota</taxon>
        <taxon>Fungi</taxon>
        <taxon>Dikarya</taxon>
        <taxon>Ascomycota</taxon>
        <taxon>Pezizomycotina</taxon>
        <taxon>Eurotiomycetes</taxon>
        <taxon>Eurotiomycetidae</taxon>
        <taxon>Eurotiales</taxon>
        <taxon>Aspergillaceae</taxon>
        <taxon>Aspergillus</taxon>
        <taxon>Aspergillus subgen. Fumigati</taxon>
    </lineage>
</organism>
<feature type="compositionally biased region" description="Polar residues" evidence="6">
    <location>
        <begin position="418"/>
        <end position="441"/>
    </location>
</feature>
<dbReference type="SMART" id="SM00248">
    <property type="entry name" value="ANK"/>
    <property type="match status" value="3"/>
</dbReference>
<keyword evidence="4 7" id="KW-1133">Transmembrane helix</keyword>
<dbReference type="Pfam" id="PF24883">
    <property type="entry name" value="NPHP3_N"/>
    <property type="match status" value="1"/>
</dbReference>
<proteinExistence type="predicted"/>
<dbReference type="Pfam" id="PF01544">
    <property type="entry name" value="CorA"/>
    <property type="match status" value="1"/>
</dbReference>
<evidence type="ECO:0000256" key="1">
    <source>
        <dbReference type="ARBA" id="ARBA00004651"/>
    </source>
</evidence>